<evidence type="ECO:0000313" key="1">
    <source>
        <dbReference type="EMBL" id="DAF55539.1"/>
    </source>
</evidence>
<protein>
    <submittedName>
        <fullName evidence="1">Chitin synthase regulator</fullName>
    </submittedName>
</protein>
<name>A0A8S5SXM9_9CAUD</name>
<sequence length="40" mass="4608">MKFAVFLICVAVVVLAIGFVEWVAKKVRNQDDDWGGHWPY</sequence>
<reference evidence="1" key="1">
    <citation type="journal article" date="2021" name="Proc. Natl. Acad. Sci. U.S.A.">
        <title>A Catalog of Tens of Thousands of Viruses from Human Metagenomes Reveals Hidden Associations with Chronic Diseases.</title>
        <authorList>
            <person name="Tisza M.J."/>
            <person name="Buck C.B."/>
        </authorList>
    </citation>
    <scope>NUCLEOTIDE SEQUENCE</scope>
    <source>
        <strain evidence="1">CtLYp5</strain>
    </source>
</reference>
<dbReference type="EMBL" id="BK032693">
    <property type="protein sequence ID" value="DAF55539.1"/>
    <property type="molecule type" value="Genomic_DNA"/>
</dbReference>
<proteinExistence type="predicted"/>
<accession>A0A8S5SXM9</accession>
<organism evidence="1">
    <name type="scientific">Myoviridae sp. ctLYp5</name>
    <dbReference type="NCBI Taxonomy" id="2827680"/>
    <lineage>
        <taxon>Viruses</taxon>
        <taxon>Duplodnaviria</taxon>
        <taxon>Heunggongvirae</taxon>
        <taxon>Uroviricota</taxon>
        <taxon>Caudoviricetes</taxon>
    </lineage>
</organism>